<reference evidence="3" key="1">
    <citation type="submission" date="2025-08" db="UniProtKB">
        <authorList>
            <consortium name="RefSeq"/>
        </authorList>
    </citation>
    <scope>IDENTIFICATION</scope>
    <source>
        <tissue evidence="3">Whole blood</tissue>
    </source>
</reference>
<gene>
    <name evidence="3" type="primary">LOC109248352</name>
</gene>
<dbReference type="RefSeq" id="XP_053747871.1">
    <property type="nucleotide sequence ID" value="XM_053891896.1"/>
</dbReference>
<proteinExistence type="predicted"/>
<dbReference type="GeneID" id="109248352"/>
<sequence>MLNCSAQKGTRANANAGFLREFLLPGTENWPRCYFLRGRVNNRQHVQRYHFWSDSDHVAGTSASPREFQNRPPFSERQPLLASGLRLRDKLQVSISPGSKPPRQAALRNQPATAAGPPRIPAASAAGRRRLSWAPGSLSGQPRGPSSAPGSLSGLKLSLPQSDLRPRWRRRSAGHRRPPCPFSPLTAHAAALPPQGKHCGEMGLARK</sequence>
<evidence type="ECO:0000313" key="2">
    <source>
        <dbReference type="Proteomes" id="UP001165780"/>
    </source>
</evidence>
<keyword evidence="2" id="KW-1185">Reference proteome</keyword>
<protein>
    <submittedName>
        <fullName evidence="3">Uncharacterized protein LOC109248352</fullName>
    </submittedName>
</protein>
<evidence type="ECO:0000256" key="1">
    <source>
        <dbReference type="SAM" id="MobiDB-lite"/>
    </source>
</evidence>
<evidence type="ECO:0000313" key="3">
    <source>
        <dbReference type="RefSeq" id="XP_053747871.1"/>
    </source>
</evidence>
<accession>A0A9W2UNT9</accession>
<name>A0A9W2UNT9_PANPR</name>
<feature type="region of interest" description="Disordered" evidence="1">
    <location>
        <begin position="94"/>
        <end position="207"/>
    </location>
</feature>
<feature type="compositionally biased region" description="Low complexity" evidence="1">
    <location>
        <begin position="142"/>
        <end position="162"/>
    </location>
</feature>
<dbReference type="Proteomes" id="UP001165780">
    <property type="component" value="Unplaced"/>
</dbReference>
<feature type="compositionally biased region" description="Basic residues" evidence="1">
    <location>
        <begin position="167"/>
        <end position="178"/>
    </location>
</feature>
<dbReference type="AlphaFoldDB" id="A0A9W2UNT9"/>
<organism evidence="2 3">
    <name type="scientific">Panthera pardus</name>
    <name type="common">Leopard</name>
    <name type="synonym">Felis pardus</name>
    <dbReference type="NCBI Taxonomy" id="9691"/>
    <lineage>
        <taxon>Eukaryota</taxon>
        <taxon>Metazoa</taxon>
        <taxon>Chordata</taxon>
        <taxon>Craniata</taxon>
        <taxon>Vertebrata</taxon>
        <taxon>Euteleostomi</taxon>
        <taxon>Mammalia</taxon>
        <taxon>Eutheria</taxon>
        <taxon>Laurasiatheria</taxon>
        <taxon>Carnivora</taxon>
        <taxon>Feliformia</taxon>
        <taxon>Felidae</taxon>
        <taxon>Pantherinae</taxon>
        <taxon>Panthera</taxon>
    </lineage>
</organism>